<reference evidence="1 2" key="1">
    <citation type="submission" date="2019-07" db="EMBL/GenBank/DDBJ databases">
        <title>Whole genome shotgun sequence of Cellulomonas composti NBRC 100758.</title>
        <authorList>
            <person name="Hosoyama A."/>
            <person name="Uohara A."/>
            <person name="Ohji S."/>
            <person name="Ichikawa N."/>
        </authorList>
    </citation>
    <scope>NUCLEOTIDE SEQUENCE [LARGE SCALE GENOMIC DNA]</scope>
    <source>
        <strain evidence="1 2">NBRC 100758</strain>
    </source>
</reference>
<accession>A0A511J8V1</accession>
<dbReference type="Proteomes" id="UP000321720">
    <property type="component" value="Unassembled WGS sequence"/>
</dbReference>
<sequence length="115" mass="12660">MRDGAHGEGGTDMSETTETICHWELVQRQWKWEWASYHPHVRVFWAADRADGTAELPEDATLAAEPPEVVVDQCYGSRWEKVSGTGTNVVVATADLPEGESPAGEAWRLVATAVH</sequence>
<evidence type="ECO:0000313" key="1">
    <source>
        <dbReference type="EMBL" id="GEL94143.1"/>
    </source>
</evidence>
<organism evidence="1 2">
    <name type="scientific">Cellulomonas composti</name>
    <dbReference type="NCBI Taxonomy" id="266130"/>
    <lineage>
        <taxon>Bacteria</taxon>
        <taxon>Bacillati</taxon>
        <taxon>Actinomycetota</taxon>
        <taxon>Actinomycetes</taxon>
        <taxon>Micrococcales</taxon>
        <taxon>Cellulomonadaceae</taxon>
        <taxon>Cellulomonas</taxon>
    </lineage>
</organism>
<proteinExistence type="predicted"/>
<evidence type="ECO:0000313" key="2">
    <source>
        <dbReference type="Proteomes" id="UP000321720"/>
    </source>
</evidence>
<keyword evidence="2" id="KW-1185">Reference proteome</keyword>
<dbReference type="AlphaFoldDB" id="A0A511J8V1"/>
<dbReference type="EMBL" id="BJWG01000002">
    <property type="protein sequence ID" value="GEL94143.1"/>
    <property type="molecule type" value="Genomic_DNA"/>
</dbReference>
<gene>
    <name evidence="1" type="ORF">CCO02nite_08010</name>
</gene>
<name>A0A511J8V1_9CELL</name>
<comment type="caution">
    <text evidence="1">The sequence shown here is derived from an EMBL/GenBank/DDBJ whole genome shotgun (WGS) entry which is preliminary data.</text>
</comment>
<protein>
    <submittedName>
        <fullName evidence="1">Uncharacterized protein</fullName>
    </submittedName>
</protein>